<dbReference type="NCBIfam" id="TIGR00763">
    <property type="entry name" value="lon"/>
    <property type="match status" value="1"/>
</dbReference>
<dbReference type="InterPro" id="IPR003111">
    <property type="entry name" value="Lon_prtase_N"/>
</dbReference>
<evidence type="ECO:0000256" key="10">
    <source>
        <dbReference type="ARBA" id="ARBA00050665"/>
    </source>
</evidence>
<proteinExistence type="inferred from homology"/>
<keyword evidence="7" id="KW-0809">Transit peptide</keyword>
<evidence type="ECO:0000256" key="8">
    <source>
        <dbReference type="ARBA" id="ARBA00023125"/>
    </source>
</evidence>
<dbReference type="RefSeq" id="XP_056036423.1">
    <property type="nucleotide sequence ID" value="XM_056180335.1"/>
</dbReference>
<dbReference type="GO" id="GO:0016887">
    <property type="term" value="F:ATP hydrolysis activity"/>
    <property type="evidence" value="ECO:0007669"/>
    <property type="project" value="UniProtKB-UniRule"/>
</dbReference>
<dbReference type="GO" id="GO:0043565">
    <property type="term" value="F:sequence-specific DNA binding"/>
    <property type="evidence" value="ECO:0007669"/>
    <property type="project" value="UniProtKB-UniRule"/>
</dbReference>
<gene>
    <name evidence="18" type="primary">lon1</name>
    <name evidence="11" type="synonym">PIM1</name>
    <name evidence="18" type="ORF">SOMG_01542</name>
</gene>
<evidence type="ECO:0000256" key="3">
    <source>
        <dbReference type="ARBA" id="ARBA00022741"/>
    </source>
</evidence>
<dbReference type="FunFam" id="3.30.230.10:FF:000015">
    <property type="entry name" value="Lon protease homolog, mitochondrial"/>
    <property type="match status" value="1"/>
</dbReference>
<comment type="subcellular location">
    <subcellularLocation>
        <location evidence="1 11">Mitochondrion matrix</location>
    </subcellularLocation>
</comment>
<dbReference type="Pfam" id="PF00004">
    <property type="entry name" value="AAA"/>
    <property type="match status" value="1"/>
</dbReference>
<evidence type="ECO:0000256" key="2">
    <source>
        <dbReference type="ARBA" id="ARBA00022670"/>
    </source>
</evidence>
<dbReference type="InterPro" id="IPR004815">
    <property type="entry name" value="Lon_bac/euk-typ"/>
</dbReference>
<organism evidence="18 19">
    <name type="scientific">Schizosaccharomyces osmophilus</name>
    <dbReference type="NCBI Taxonomy" id="2545709"/>
    <lineage>
        <taxon>Eukaryota</taxon>
        <taxon>Fungi</taxon>
        <taxon>Dikarya</taxon>
        <taxon>Ascomycota</taxon>
        <taxon>Taphrinomycotina</taxon>
        <taxon>Schizosaccharomycetes</taxon>
        <taxon>Schizosaccharomycetales</taxon>
        <taxon>Schizosaccharomycetaceae</taxon>
        <taxon>Schizosaccharomyces</taxon>
    </lineage>
</organism>
<dbReference type="InterPro" id="IPR008269">
    <property type="entry name" value="Lon_proteolytic"/>
</dbReference>
<dbReference type="PROSITE" id="PS51786">
    <property type="entry name" value="LON_PROTEOLYTIC"/>
    <property type="match status" value="1"/>
</dbReference>
<evidence type="ECO:0000256" key="7">
    <source>
        <dbReference type="ARBA" id="ARBA00022946"/>
    </source>
</evidence>
<evidence type="ECO:0000259" key="16">
    <source>
        <dbReference type="PROSITE" id="PS51786"/>
    </source>
</evidence>
<keyword evidence="9 11" id="KW-0496">Mitochondrion</keyword>
<dbReference type="SMART" id="SM00464">
    <property type="entry name" value="LON"/>
    <property type="match status" value="1"/>
</dbReference>
<evidence type="ECO:0000256" key="13">
    <source>
        <dbReference type="RuleBase" id="RU000591"/>
    </source>
</evidence>
<feature type="active site" evidence="11 12">
    <location>
        <position position="970"/>
    </location>
</feature>
<evidence type="ECO:0000256" key="1">
    <source>
        <dbReference type="ARBA" id="ARBA00004305"/>
    </source>
</evidence>
<dbReference type="Pfam" id="PF05362">
    <property type="entry name" value="Lon_C"/>
    <property type="match status" value="1"/>
</dbReference>
<dbReference type="CDD" id="cd19500">
    <property type="entry name" value="RecA-like_Lon"/>
    <property type="match status" value="1"/>
</dbReference>
<feature type="coiled-coil region" evidence="14">
    <location>
        <begin position="384"/>
        <end position="411"/>
    </location>
</feature>
<name>A0AAE9W9P6_9SCHI</name>
<feature type="compositionally biased region" description="Basic and acidic residues" evidence="15">
    <location>
        <begin position="767"/>
        <end position="788"/>
    </location>
</feature>
<dbReference type="GO" id="GO:0070407">
    <property type="term" value="P:oxidation-dependent protein catabolic process"/>
    <property type="evidence" value="ECO:0007669"/>
    <property type="project" value="UniProtKB-UniRule"/>
</dbReference>
<evidence type="ECO:0000256" key="4">
    <source>
        <dbReference type="ARBA" id="ARBA00022801"/>
    </source>
</evidence>
<dbReference type="InterPro" id="IPR014721">
    <property type="entry name" value="Ribsml_uS5_D2-typ_fold_subgr"/>
</dbReference>
<dbReference type="SUPFAM" id="SSF88697">
    <property type="entry name" value="PUA domain-like"/>
    <property type="match status" value="1"/>
</dbReference>
<dbReference type="GeneID" id="80875024"/>
<dbReference type="GO" id="GO:0141164">
    <property type="term" value="P:mitochondrial protein quality control"/>
    <property type="evidence" value="ECO:0007669"/>
    <property type="project" value="UniProtKB-ARBA"/>
</dbReference>
<comment type="similarity">
    <text evidence="11 12 13">Belongs to the peptidase S16 family.</text>
</comment>
<keyword evidence="5 11" id="KW-0720">Serine protease</keyword>
<dbReference type="PANTHER" id="PTHR43718:SF2">
    <property type="entry name" value="LON PROTEASE HOMOLOG, MITOCHONDRIAL"/>
    <property type="match status" value="1"/>
</dbReference>
<accession>A0AAE9W9P6</accession>
<feature type="region of interest" description="Disordered" evidence="15">
    <location>
        <begin position="767"/>
        <end position="801"/>
    </location>
</feature>
<feature type="domain" description="Lon N-terminal" evidence="17">
    <location>
        <begin position="154"/>
        <end position="405"/>
    </location>
</feature>
<feature type="compositionally biased region" description="Basic and acidic residues" evidence="15">
    <location>
        <begin position="54"/>
        <end position="88"/>
    </location>
</feature>
<evidence type="ECO:0000256" key="14">
    <source>
        <dbReference type="SAM" id="Coils"/>
    </source>
</evidence>
<comment type="function">
    <text evidence="11">ATP-dependent serine protease that mediates the selective degradation of misfolded, unassembled or oxidatively damaged polypeptides as well as certain short-lived regulatory proteins in the mitochondrial matrix. May also have a chaperone function in the assembly of inner membrane protein complexes. Participates in the regulation of mitochondrial gene expression and in the maintenance of the integrity of the mitochondrial genome. Binds to mitochondrial DNA in a site-specific manner.</text>
</comment>
<dbReference type="GO" id="GO:0051131">
    <property type="term" value="P:chaperone-mediated protein complex assembly"/>
    <property type="evidence" value="ECO:0007669"/>
    <property type="project" value="UniProtKB-UniRule"/>
</dbReference>
<feature type="binding site" evidence="11">
    <location>
        <begin position="557"/>
        <end position="564"/>
    </location>
    <ligand>
        <name>ATP</name>
        <dbReference type="ChEBI" id="CHEBI:30616"/>
    </ligand>
</feature>
<dbReference type="Gene3D" id="3.40.50.300">
    <property type="entry name" value="P-loop containing nucleotide triphosphate hydrolases"/>
    <property type="match status" value="1"/>
</dbReference>
<evidence type="ECO:0000256" key="5">
    <source>
        <dbReference type="ARBA" id="ARBA00022825"/>
    </source>
</evidence>
<keyword evidence="8 11" id="KW-0238">DNA-binding</keyword>
<feature type="compositionally biased region" description="Polar residues" evidence="15">
    <location>
        <begin position="790"/>
        <end position="800"/>
    </location>
</feature>
<dbReference type="GO" id="GO:0005759">
    <property type="term" value="C:mitochondrial matrix"/>
    <property type="evidence" value="ECO:0007669"/>
    <property type="project" value="UniProtKB-SubCell"/>
</dbReference>
<evidence type="ECO:0000313" key="18">
    <source>
        <dbReference type="EMBL" id="WBW72180.1"/>
    </source>
</evidence>
<dbReference type="InterPro" id="IPR020568">
    <property type="entry name" value="Ribosomal_Su5_D2-typ_SF"/>
</dbReference>
<evidence type="ECO:0000256" key="6">
    <source>
        <dbReference type="ARBA" id="ARBA00022840"/>
    </source>
</evidence>
<dbReference type="AlphaFoldDB" id="A0AAE9W9P6"/>
<feature type="domain" description="Lon proteolytic" evidence="16">
    <location>
        <begin position="835"/>
        <end position="1021"/>
    </location>
</feature>
<dbReference type="InterPro" id="IPR027503">
    <property type="entry name" value="Lonm_euk"/>
</dbReference>
<evidence type="ECO:0000256" key="12">
    <source>
        <dbReference type="PROSITE-ProRule" id="PRU01122"/>
    </source>
</evidence>
<dbReference type="EMBL" id="CP115611">
    <property type="protein sequence ID" value="WBW72180.1"/>
    <property type="molecule type" value="Genomic_DNA"/>
</dbReference>
<dbReference type="PROSITE" id="PS01046">
    <property type="entry name" value="LON_SER"/>
    <property type="match status" value="1"/>
</dbReference>
<comment type="catalytic activity">
    <reaction evidence="10 11">
        <text>Hydrolysis of proteins in presence of ATP.</text>
        <dbReference type="EC" id="3.4.21.53"/>
    </reaction>
</comment>
<dbReference type="GO" id="GO:0004176">
    <property type="term" value="F:ATP-dependent peptidase activity"/>
    <property type="evidence" value="ECO:0007669"/>
    <property type="project" value="UniProtKB-UniRule"/>
</dbReference>
<dbReference type="Proteomes" id="UP001212411">
    <property type="component" value="Chromosome 1"/>
</dbReference>
<comment type="subunit">
    <text evidence="11">Homohexamer or homoheptamer. Organized in a ring with a central cavity.</text>
</comment>
<keyword evidence="4 11" id="KW-0378">Hydrolase</keyword>
<dbReference type="KEGG" id="som:SOMG_01542"/>
<dbReference type="Pfam" id="PF22667">
    <property type="entry name" value="Lon_lid"/>
    <property type="match status" value="1"/>
</dbReference>
<protein>
    <recommendedName>
        <fullName evidence="11">Lon protease homolog, mitochondrial</fullName>
        <ecNumber evidence="11">3.4.21.53</ecNumber>
    </recommendedName>
</protein>
<dbReference type="Pfam" id="PF02190">
    <property type="entry name" value="LON_substr_bdg"/>
    <property type="match status" value="1"/>
</dbReference>
<dbReference type="Gene3D" id="1.20.58.1480">
    <property type="match status" value="1"/>
</dbReference>
<evidence type="ECO:0000259" key="17">
    <source>
        <dbReference type="PROSITE" id="PS51787"/>
    </source>
</evidence>
<dbReference type="InterPro" id="IPR046336">
    <property type="entry name" value="Lon_prtase_N_sf"/>
</dbReference>
<dbReference type="Gene3D" id="1.10.8.60">
    <property type="match status" value="1"/>
</dbReference>
<feature type="region of interest" description="Disordered" evidence="15">
    <location>
        <begin position="52"/>
        <end position="144"/>
    </location>
</feature>
<dbReference type="SMART" id="SM00382">
    <property type="entry name" value="AAA"/>
    <property type="match status" value="1"/>
</dbReference>
<dbReference type="PRINTS" id="PR00830">
    <property type="entry name" value="ENDOLAPTASE"/>
</dbReference>
<keyword evidence="6 11" id="KW-0067">ATP-binding</keyword>
<dbReference type="InterPro" id="IPR003593">
    <property type="entry name" value="AAA+_ATPase"/>
</dbReference>
<dbReference type="EC" id="3.4.21.53" evidence="11"/>
<sequence>MITRLSRACLRRSGANRWKSELYHNPSFSSQFSTSCIALHPNIGPFRYSQALSRGKDSKNEKVPKNDSETKKSPSSENESSKQKELQSHKQTLKKNPERKKDEENTEAIKTFVRSSSSNAKDEKEQANDSFSLETSGKKKDTSKNAIPEVYPQLLALPIVRRPLFPGFYKAIVTKDPSVSEAIKELIKKRQPYIGAFLHKDENADTDVITDVNQVYPVGVFAQITSIFPTKNAGETALTAVLYPHRRIRITELMPPKVHITPSADSKELKQADGSEELTTADNSKGDSKLESTASMLQDYNVSVVNVENIHNLPFNRQNPVIKALTGEIMSTFKEIATLSHIFREQIANFSISTGTNNVFDEPARLADFTAAVCSTALQDLQGVLEAQNIEERLEKALIILKQELINAQLQSKISRDVEQKLSQRQKEFILMEQMKGIKRELGHDDPKEALLNEFRRRAEETEMPEHVNKVFKEELSKFQHLEPMAAEYNVTRNYLDWITQLPWGKKSSENFNIQYARDILDRDHYGLKDVKDRILELVAVGKLRGTMQGRIICLVGPPGVGKTSVGKSIASALNREFFRFSVGGLTDVAEIKGHRRTYIGAMPGKVVQALKKVQTENPLILIDEIDKVGKSHQGDPHSALLELLDSEQNSAFLDHYMDMTLDASSVLFVCTANTVDTIPPPLLDRMELIEVSGYVEAEKLHIARDYLIPQTKKNCGLKDANVTMSDNAIRGLIQFYCHESGVRNLKKSIEKIFRKTSFQIVQNIGDKKEGPVKEAQESSTNKEHDEAGSTDQTADSSSVVPLDVPNEIKVDIDEKDLIDYLGPPIHTSPRLYDRTPNGVVMGLAWTPMGGVPLYVETIVKNNLSAASAPSLERTGQLGDVMKESSELSYSFCKSFLSKNFPKNRFFEHARLHMHCPEGSISKDGPSAGITMATSLLSLALSTPVPATTAMTGELTLTGKVLRIGGLREKAVAAKLSGIKEILFPKGNIADWEQLPDYVKEGLRGVPVEWYDDVFKKIFPHVNIEECNNLWPTLMTSASSQK</sequence>
<dbReference type="PANTHER" id="PTHR43718">
    <property type="entry name" value="LON PROTEASE"/>
    <property type="match status" value="1"/>
</dbReference>
<evidence type="ECO:0000256" key="9">
    <source>
        <dbReference type="ARBA" id="ARBA00023128"/>
    </source>
</evidence>
<dbReference type="SUPFAM" id="SSF52540">
    <property type="entry name" value="P-loop containing nucleoside triphosphate hydrolases"/>
    <property type="match status" value="1"/>
</dbReference>
<dbReference type="FunFam" id="3.40.50.300:FF:000021">
    <property type="entry name" value="Lon protease homolog"/>
    <property type="match status" value="1"/>
</dbReference>
<keyword evidence="19" id="KW-1185">Reference proteome</keyword>
<evidence type="ECO:0000313" key="19">
    <source>
        <dbReference type="Proteomes" id="UP001212411"/>
    </source>
</evidence>
<dbReference type="InterPro" id="IPR008268">
    <property type="entry name" value="Peptidase_S16_AS"/>
</dbReference>
<dbReference type="GO" id="GO:0004252">
    <property type="term" value="F:serine-type endopeptidase activity"/>
    <property type="evidence" value="ECO:0007669"/>
    <property type="project" value="UniProtKB-UniRule"/>
</dbReference>
<feature type="region of interest" description="Disordered" evidence="15">
    <location>
        <begin position="262"/>
        <end position="290"/>
    </location>
</feature>
<keyword evidence="3 11" id="KW-0547">Nucleotide-binding</keyword>
<dbReference type="GO" id="GO:0007005">
    <property type="term" value="P:mitochondrion organization"/>
    <property type="evidence" value="ECO:0007669"/>
    <property type="project" value="TreeGrafter"/>
</dbReference>
<dbReference type="FunFam" id="2.30.130.40:FF:000010">
    <property type="entry name" value="Lon protease homolog, mitochondrial"/>
    <property type="match status" value="1"/>
</dbReference>
<evidence type="ECO:0000256" key="15">
    <source>
        <dbReference type="SAM" id="MobiDB-lite"/>
    </source>
</evidence>
<dbReference type="InterPro" id="IPR015947">
    <property type="entry name" value="PUA-like_sf"/>
</dbReference>
<dbReference type="GO" id="GO:0005524">
    <property type="term" value="F:ATP binding"/>
    <property type="evidence" value="ECO:0007669"/>
    <property type="project" value="UniProtKB-UniRule"/>
</dbReference>
<evidence type="ECO:0000256" key="11">
    <source>
        <dbReference type="HAMAP-Rule" id="MF_03120"/>
    </source>
</evidence>
<dbReference type="InterPro" id="IPR027417">
    <property type="entry name" value="P-loop_NTPase"/>
</dbReference>
<keyword evidence="2 11" id="KW-0645">Protease</keyword>
<dbReference type="InterPro" id="IPR003959">
    <property type="entry name" value="ATPase_AAA_core"/>
</dbReference>
<keyword evidence="14" id="KW-0175">Coiled coil</keyword>
<dbReference type="Gene3D" id="2.30.130.40">
    <property type="entry name" value="LON domain-like"/>
    <property type="match status" value="1"/>
</dbReference>
<dbReference type="SUPFAM" id="SSF54211">
    <property type="entry name" value="Ribosomal protein S5 domain 2-like"/>
    <property type="match status" value="1"/>
</dbReference>
<dbReference type="InterPro" id="IPR054594">
    <property type="entry name" value="Lon_lid"/>
</dbReference>
<dbReference type="GO" id="GO:0003697">
    <property type="term" value="F:single-stranded DNA binding"/>
    <property type="evidence" value="ECO:0007669"/>
    <property type="project" value="TreeGrafter"/>
</dbReference>
<feature type="active site" evidence="11 12">
    <location>
        <position position="927"/>
    </location>
</feature>
<dbReference type="Gene3D" id="3.30.230.10">
    <property type="match status" value="1"/>
</dbReference>
<dbReference type="InterPro" id="IPR027065">
    <property type="entry name" value="Lon_Prtase"/>
</dbReference>
<dbReference type="HAMAP" id="MF_03120">
    <property type="entry name" value="lonm_euk"/>
    <property type="match status" value="1"/>
</dbReference>
<dbReference type="Gene3D" id="1.20.5.5270">
    <property type="match status" value="1"/>
</dbReference>
<dbReference type="GO" id="GO:0034599">
    <property type="term" value="P:cellular response to oxidative stress"/>
    <property type="evidence" value="ECO:0007669"/>
    <property type="project" value="UniProtKB-UniRule"/>
</dbReference>
<reference evidence="18 19" key="1">
    <citation type="journal article" date="2023" name="G3 (Bethesda)">
        <title>A high-quality reference genome for the fission yeast Schizosaccharomyces osmophilus.</title>
        <authorList>
            <person name="Jia G.S."/>
            <person name="Zhang W.C."/>
            <person name="Liang Y."/>
            <person name="Liu X.H."/>
            <person name="Rhind N."/>
            <person name="Pidoux A."/>
            <person name="Brysch-Herzberg M."/>
            <person name="Du L.L."/>
        </authorList>
    </citation>
    <scope>NUCLEOTIDE SEQUENCE [LARGE SCALE GENOMIC DNA]</scope>
    <source>
        <strain evidence="18 19">CBS 15793</strain>
    </source>
</reference>
<dbReference type="FunFam" id="1.20.5.5270:FF:000001">
    <property type="entry name" value="Lon protease homolog, mitochondrial"/>
    <property type="match status" value="1"/>
</dbReference>
<dbReference type="PROSITE" id="PS51787">
    <property type="entry name" value="LON_N"/>
    <property type="match status" value="1"/>
</dbReference>